<protein>
    <submittedName>
        <fullName evidence="1">G3248 protein</fullName>
    </submittedName>
</protein>
<gene>
    <name evidence="1" type="primary">g3248</name>
    <name evidence="1" type="ORF">VP750_LOCUS2773</name>
</gene>
<keyword evidence="2" id="KW-1185">Reference proteome</keyword>
<reference evidence="1 2" key="1">
    <citation type="submission" date="2024-06" db="EMBL/GenBank/DDBJ databases">
        <authorList>
            <person name="Kraege A."/>
            <person name="Thomma B."/>
        </authorList>
    </citation>
    <scope>NUCLEOTIDE SEQUENCE [LARGE SCALE GENOMIC DNA]</scope>
</reference>
<comment type="caution">
    <text evidence="1">The sequence shown here is derived from an EMBL/GenBank/DDBJ whole genome shotgun (WGS) entry which is preliminary data.</text>
</comment>
<proteinExistence type="predicted"/>
<name>A0ABP1FPM1_9CHLO</name>
<evidence type="ECO:0000313" key="2">
    <source>
        <dbReference type="Proteomes" id="UP001497392"/>
    </source>
</evidence>
<dbReference type="Proteomes" id="UP001497392">
    <property type="component" value="Unassembled WGS sequence"/>
</dbReference>
<accession>A0ABP1FPM1</accession>
<dbReference type="EMBL" id="CAXHTA020000005">
    <property type="protein sequence ID" value="CAL5221114.1"/>
    <property type="molecule type" value="Genomic_DNA"/>
</dbReference>
<evidence type="ECO:0000313" key="1">
    <source>
        <dbReference type="EMBL" id="CAL5221114.1"/>
    </source>
</evidence>
<sequence length="213" mass="23908">MDAVNDERTLKDIESYERFQKKLQDQIEQGLSKCTKLLEEREFDLQELVDNFFTRGFPSGLTLELEEWVSNLIAADIMEARLERMRALLQTRENKYGKLSCRLQDQVIRLLVPAGAADAPVMYPMSCASQSASRPTGGAHARLYGADIEEEVSMPLLPKPTRTVVSEEEENEMTPLLHRLSSYNCTSSCHSEVERQSVGAGAGGSHWGALLVW</sequence>
<organism evidence="1 2">
    <name type="scientific">Coccomyxa viridis</name>
    <dbReference type="NCBI Taxonomy" id="1274662"/>
    <lineage>
        <taxon>Eukaryota</taxon>
        <taxon>Viridiplantae</taxon>
        <taxon>Chlorophyta</taxon>
        <taxon>core chlorophytes</taxon>
        <taxon>Trebouxiophyceae</taxon>
        <taxon>Trebouxiophyceae incertae sedis</taxon>
        <taxon>Coccomyxaceae</taxon>
        <taxon>Coccomyxa</taxon>
    </lineage>
</organism>